<dbReference type="GO" id="GO:0006313">
    <property type="term" value="P:DNA transposition"/>
    <property type="evidence" value="ECO:0007669"/>
    <property type="project" value="InterPro"/>
</dbReference>
<dbReference type="AlphaFoldDB" id="A0A455SMB1"/>
<dbReference type="GO" id="GO:0004803">
    <property type="term" value="F:transposase activity"/>
    <property type="evidence" value="ECO:0007669"/>
    <property type="project" value="InterPro"/>
</dbReference>
<dbReference type="InterPro" id="IPR002513">
    <property type="entry name" value="Tn3_Tnp_DDE_dom"/>
</dbReference>
<dbReference type="EMBL" id="AP019376">
    <property type="protein sequence ID" value="BBH87325.1"/>
    <property type="molecule type" value="Genomic_DNA"/>
</dbReference>
<sequence>MSLFDPSYINTKSVEAKLTIYSCKDRLSRALHVSGIIEQTIFLLTFFSAVKPREIFYRNTNKTEQYYTFEDWILFAALLERGSAEEKNASNI</sequence>
<dbReference type="Pfam" id="PF01526">
    <property type="entry name" value="DDE_Tnp_Tn3"/>
    <property type="match status" value="1"/>
</dbReference>
<gene>
    <name evidence="2" type="ORF">KTC_20760</name>
</gene>
<evidence type="ECO:0000313" key="2">
    <source>
        <dbReference type="EMBL" id="BBH87325.1"/>
    </source>
</evidence>
<name>A0A455SMB1_9CHLR</name>
<feature type="domain" description="Tn3 transposase DDE" evidence="1">
    <location>
        <begin position="11"/>
        <end position="78"/>
    </location>
</feature>
<protein>
    <recommendedName>
        <fullName evidence="1">Tn3 transposase DDE domain-containing protein</fullName>
    </recommendedName>
</protein>
<organism evidence="2">
    <name type="scientific">Thermosporothrix sp. COM3</name>
    <dbReference type="NCBI Taxonomy" id="2490863"/>
    <lineage>
        <taxon>Bacteria</taxon>
        <taxon>Bacillati</taxon>
        <taxon>Chloroflexota</taxon>
        <taxon>Ktedonobacteria</taxon>
        <taxon>Ktedonobacterales</taxon>
        <taxon>Thermosporotrichaceae</taxon>
        <taxon>Thermosporothrix</taxon>
    </lineage>
</organism>
<proteinExistence type="predicted"/>
<evidence type="ECO:0000259" key="1">
    <source>
        <dbReference type="Pfam" id="PF01526"/>
    </source>
</evidence>
<reference evidence="2" key="1">
    <citation type="submission" date="2018-12" db="EMBL/GenBank/DDBJ databases">
        <title>Novel natural products biosynthetic potential of the class Ktedonobacteria.</title>
        <authorList>
            <person name="Zheng Y."/>
            <person name="Saitou A."/>
            <person name="Wang C.M."/>
            <person name="Toyoda A."/>
            <person name="Minakuchi Y."/>
            <person name="Sekiguchi Y."/>
            <person name="Ueda K."/>
            <person name="Takano H."/>
            <person name="Sakai Y."/>
            <person name="Yokota A."/>
            <person name="Yabe S."/>
        </authorList>
    </citation>
    <scope>NUCLEOTIDE SEQUENCE</scope>
    <source>
        <strain evidence="2">COM3</strain>
    </source>
</reference>
<accession>A0A455SMB1</accession>